<dbReference type="RefSeq" id="WP_079494088.1">
    <property type="nucleotide sequence ID" value="NZ_FUZT01000011.1"/>
</dbReference>
<dbReference type="Pfam" id="PF00149">
    <property type="entry name" value="Metallophos"/>
    <property type="match status" value="1"/>
</dbReference>
<evidence type="ECO:0000313" key="2">
    <source>
        <dbReference type="EMBL" id="SKC84099.1"/>
    </source>
</evidence>
<dbReference type="OrthoDB" id="8610138at2"/>
<dbReference type="InterPro" id="IPR004843">
    <property type="entry name" value="Calcineurin-like_PHP"/>
</dbReference>
<accession>A0A1T5M8C4</accession>
<dbReference type="Proteomes" id="UP000190285">
    <property type="component" value="Unassembled WGS sequence"/>
</dbReference>
<feature type="domain" description="Calcineurin-like phosphoesterase" evidence="1">
    <location>
        <begin position="5"/>
        <end position="196"/>
    </location>
</feature>
<gene>
    <name evidence="2" type="ORF">SAMN02194393_04003</name>
</gene>
<dbReference type="EMBL" id="FUZT01000011">
    <property type="protein sequence ID" value="SKC84099.1"/>
    <property type="molecule type" value="Genomic_DNA"/>
</dbReference>
<sequence>MALYGIADLHLSFESNKPMNIFGDVWINHEEKIRRNWINKIRENDTILIPGDISWAMKLKEAMTDLKWIDSLPGRKILLRGNHDYWWSSLSKMNNLFDNMFFLQNNYYIYRDYAICGTRGWISPNETKFSEHDKKIYDRELHRLRLSLEAALNDGFKKYIVMTHYPPTNEDMEKSRFMEMYEEFNVEKVIYGHLHDEDSFKLGLKGIHREIEYILISGDYINFNPVKILD</sequence>
<dbReference type="PANTHER" id="PTHR31302:SF22">
    <property type="entry name" value="PHOSPHOESTERASE"/>
    <property type="match status" value="1"/>
</dbReference>
<dbReference type="PIRSF" id="PIRSF033094">
    <property type="entry name" value="Pesterase_CT488"/>
    <property type="match status" value="1"/>
</dbReference>
<name>A0A1T5M8C4_9FIRM</name>
<proteinExistence type="predicted"/>
<dbReference type="SUPFAM" id="SSF56300">
    <property type="entry name" value="Metallo-dependent phosphatases"/>
    <property type="match status" value="1"/>
</dbReference>
<evidence type="ECO:0000259" key="1">
    <source>
        <dbReference type="Pfam" id="PF00149"/>
    </source>
</evidence>
<dbReference type="InterPro" id="IPR014578">
    <property type="entry name" value="Pesterase_CT488"/>
</dbReference>
<protein>
    <recommendedName>
        <fullName evidence="1">Calcineurin-like phosphoesterase domain-containing protein</fullName>
    </recommendedName>
</protein>
<dbReference type="PANTHER" id="PTHR31302">
    <property type="entry name" value="TRANSMEMBRANE PROTEIN WITH METALLOPHOSPHOESTERASE DOMAIN-RELATED"/>
    <property type="match status" value="1"/>
</dbReference>
<keyword evidence="3" id="KW-1185">Reference proteome</keyword>
<reference evidence="3" key="1">
    <citation type="submission" date="2017-02" db="EMBL/GenBank/DDBJ databases">
        <authorList>
            <person name="Varghese N."/>
            <person name="Submissions S."/>
        </authorList>
    </citation>
    <scope>NUCLEOTIDE SEQUENCE [LARGE SCALE GENOMIC DNA]</scope>
    <source>
        <strain evidence="3">M1</strain>
    </source>
</reference>
<dbReference type="GO" id="GO:0016787">
    <property type="term" value="F:hydrolase activity"/>
    <property type="evidence" value="ECO:0007669"/>
    <property type="project" value="InterPro"/>
</dbReference>
<evidence type="ECO:0000313" key="3">
    <source>
        <dbReference type="Proteomes" id="UP000190285"/>
    </source>
</evidence>
<dbReference type="Gene3D" id="3.60.21.10">
    <property type="match status" value="1"/>
</dbReference>
<dbReference type="AlphaFoldDB" id="A0A1T5M8C4"/>
<dbReference type="InterPro" id="IPR051158">
    <property type="entry name" value="Metallophosphoesterase_sf"/>
</dbReference>
<organism evidence="2 3">
    <name type="scientific">Maledivibacter halophilus</name>
    <dbReference type="NCBI Taxonomy" id="36842"/>
    <lineage>
        <taxon>Bacteria</taxon>
        <taxon>Bacillati</taxon>
        <taxon>Bacillota</taxon>
        <taxon>Clostridia</taxon>
        <taxon>Peptostreptococcales</taxon>
        <taxon>Caminicellaceae</taxon>
        <taxon>Maledivibacter</taxon>
    </lineage>
</organism>
<dbReference type="InterPro" id="IPR029052">
    <property type="entry name" value="Metallo-depent_PP-like"/>
</dbReference>
<dbReference type="STRING" id="36842.SAMN02194393_04003"/>